<dbReference type="AlphaFoldDB" id="A0A9W4SL51"/>
<dbReference type="OrthoDB" id="2305341at2759"/>
<protein>
    <submittedName>
        <fullName evidence="1">14705_t:CDS:1</fullName>
    </submittedName>
</protein>
<proteinExistence type="predicted"/>
<comment type="caution">
    <text evidence="1">The sequence shown here is derived from an EMBL/GenBank/DDBJ whole genome shotgun (WGS) entry which is preliminary data.</text>
</comment>
<feature type="non-terminal residue" evidence="1">
    <location>
        <position position="243"/>
    </location>
</feature>
<dbReference type="EMBL" id="CAMKVN010001064">
    <property type="protein sequence ID" value="CAI2173432.1"/>
    <property type="molecule type" value="Genomic_DNA"/>
</dbReference>
<gene>
    <name evidence="1" type="ORF">FWILDA_LOCUS6083</name>
</gene>
<reference evidence="1" key="1">
    <citation type="submission" date="2022-08" db="EMBL/GenBank/DDBJ databases">
        <authorList>
            <person name="Kallberg Y."/>
            <person name="Tangrot J."/>
            <person name="Rosling A."/>
        </authorList>
    </citation>
    <scope>NUCLEOTIDE SEQUENCE</scope>
    <source>
        <strain evidence="1">Wild A</strain>
    </source>
</reference>
<sequence>DLKGIIKNQFKISGNVTIRNKSNNLKDIRPIIELYNVEDNPYEIIVTENDNKSSSSNKKEETSFAKNAGKEYNYERVVYLGVSLWGSLTQAGLEKLLRHTVRMFSRGVVEAGERGELINHNLFLKAYANTMKECFPILLLTCLQKVPLKSFLKSLFCKKVNSFDKLLESMGIDEVEIGFNYWIFLLATNQVYVESRRIKFLSENLIIEAYYCHTFKMPLGFYVIDYIIPFRYNAGYKGQRERI</sequence>
<accession>A0A9W4SL51</accession>
<evidence type="ECO:0000313" key="1">
    <source>
        <dbReference type="EMBL" id="CAI2173432.1"/>
    </source>
</evidence>
<organism evidence="1 2">
    <name type="scientific">Funneliformis geosporum</name>
    <dbReference type="NCBI Taxonomy" id="1117311"/>
    <lineage>
        <taxon>Eukaryota</taxon>
        <taxon>Fungi</taxon>
        <taxon>Fungi incertae sedis</taxon>
        <taxon>Mucoromycota</taxon>
        <taxon>Glomeromycotina</taxon>
        <taxon>Glomeromycetes</taxon>
        <taxon>Glomerales</taxon>
        <taxon>Glomeraceae</taxon>
        <taxon>Funneliformis</taxon>
    </lineage>
</organism>
<name>A0A9W4SL51_9GLOM</name>
<keyword evidence="2" id="KW-1185">Reference proteome</keyword>
<dbReference type="Proteomes" id="UP001153678">
    <property type="component" value="Unassembled WGS sequence"/>
</dbReference>
<evidence type="ECO:0000313" key="2">
    <source>
        <dbReference type="Proteomes" id="UP001153678"/>
    </source>
</evidence>